<evidence type="ECO:0000313" key="6">
    <source>
        <dbReference type="EMBL" id="AQW21751.1"/>
    </source>
</evidence>
<dbReference type="Pfam" id="PF03808">
    <property type="entry name" value="Glyco_tran_WecG"/>
    <property type="match status" value="1"/>
</dbReference>
<dbReference type="RefSeq" id="WP_035167645.1">
    <property type="nucleotide sequence ID" value="NZ_CP018906.1"/>
</dbReference>
<protein>
    <recommendedName>
        <fullName evidence="5">N-acetylglucosaminyldiphosphoundecaprenol N-acetyl-beta-D-mannosaminyltransferase</fullName>
        <ecNumber evidence="5">2.4.1.187</ecNumber>
    </recommendedName>
    <alternativeName>
        <fullName evidence="5">N-acetylmannosaminyltransferase</fullName>
    </alternativeName>
    <alternativeName>
        <fullName evidence="5">UDP-N-acetylmannosamine transferase</fullName>
    </alternativeName>
    <alternativeName>
        <fullName evidence="5">UDP-N-acetylmannosamine:N-acetylglucosaminyl pyrophosphorylundecaprenol N-acetylmannosaminyltransferase</fullName>
    </alternativeName>
</protein>
<evidence type="ECO:0000256" key="1">
    <source>
        <dbReference type="ARBA" id="ARBA00022676"/>
    </source>
</evidence>
<dbReference type="UniPathway" id="UPA00632"/>
<dbReference type="InterPro" id="IPR034714">
    <property type="entry name" value="TagA_TarA"/>
</dbReference>
<accession>A0A1S6QJG6</accession>
<dbReference type="CDD" id="cd06533">
    <property type="entry name" value="Glyco_transf_WecG_TagA"/>
    <property type="match status" value="1"/>
</dbReference>
<reference evidence="6 7" key="1">
    <citation type="journal article" date="2015" name="Genome Announc.">
        <title>Genome Sequence of Lactobacillus curieae CCTCC M 2011381T, a Novel Producer of Gamma-aminobutyric Acid.</title>
        <authorList>
            <person name="Wang Y."/>
            <person name="Wang Y."/>
            <person name="Lang C."/>
            <person name="Wei D."/>
            <person name="Xu P."/>
            <person name="Xie J."/>
        </authorList>
    </citation>
    <scope>NUCLEOTIDE SEQUENCE [LARGE SCALE GENOMIC DNA]</scope>
    <source>
        <strain evidence="6 7">CCTCC M 2011381</strain>
    </source>
</reference>
<dbReference type="GO" id="GO:0047244">
    <property type="term" value="F:N-acetylglucosaminyldiphosphoundecaprenol N-acetyl-beta-D-mannosaminyltransferase activity"/>
    <property type="evidence" value="ECO:0007669"/>
    <property type="project" value="UniProtKB-UniRule"/>
</dbReference>
<dbReference type="NCBIfam" id="TIGR00696">
    <property type="entry name" value="wecG_tagA_cpsF"/>
    <property type="match status" value="1"/>
</dbReference>
<evidence type="ECO:0000256" key="4">
    <source>
        <dbReference type="ARBA" id="ARBA00023316"/>
    </source>
</evidence>
<evidence type="ECO:0000256" key="5">
    <source>
        <dbReference type="HAMAP-Rule" id="MF_02070"/>
    </source>
</evidence>
<sequence>MTEPMNQVSILGINFDDTTLDNFVRVLTKRIDNHLRTFVVTANPEIVMYANEHKKFAHLINNADYTIPDGIGIILGAKLLATPLSERVAGYDVFTRMLKWGSDNQKTAFFVGAKPNVIADLRKIVSREYPGLIIGGTQDGYFTDEQAVAEAIRQADPDMVFVATGSPKQEEFISRNINKAEALFMGIGGSFDVLTGNVKRAPKKWQDLKLEWLYRAIKEPSRFKRLAILPKYLADVAKQRINNK</sequence>
<organism evidence="6 7">
    <name type="scientific">Lentilactobacillus curieae</name>
    <dbReference type="NCBI Taxonomy" id="1138822"/>
    <lineage>
        <taxon>Bacteria</taxon>
        <taxon>Bacillati</taxon>
        <taxon>Bacillota</taxon>
        <taxon>Bacilli</taxon>
        <taxon>Lactobacillales</taxon>
        <taxon>Lactobacillaceae</taxon>
        <taxon>Lentilactobacillus</taxon>
    </lineage>
</organism>
<comment type="pathway">
    <text evidence="5">Cell wall biogenesis; teichoic acid biosynthesis.</text>
</comment>
<evidence type="ECO:0000256" key="3">
    <source>
        <dbReference type="ARBA" id="ARBA00022944"/>
    </source>
</evidence>
<keyword evidence="3 5" id="KW-0777">Teichoic acid biosynthesis</keyword>
<dbReference type="PANTHER" id="PTHR34136">
    <property type="match status" value="1"/>
</dbReference>
<keyword evidence="4 5" id="KW-0961">Cell wall biogenesis/degradation</keyword>
<dbReference type="KEGG" id="lcu:PL11_007405"/>
<dbReference type="InterPro" id="IPR004629">
    <property type="entry name" value="WecG_TagA_CpsF"/>
</dbReference>
<dbReference type="PANTHER" id="PTHR34136:SF1">
    <property type="entry name" value="UDP-N-ACETYL-D-MANNOSAMINURONIC ACID TRANSFERASE"/>
    <property type="match status" value="1"/>
</dbReference>
<dbReference type="EMBL" id="CP018906">
    <property type="protein sequence ID" value="AQW21751.1"/>
    <property type="molecule type" value="Genomic_DNA"/>
</dbReference>
<keyword evidence="1 5" id="KW-0328">Glycosyltransferase</keyword>
<comment type="catalytic activity">
    <reaction evidence="5">
        <text>UDP-N-acetyl-alpha-D-mannosamine + N-acetyl-alpha-D-glucosaminyl-di-trans,octa-cis-undecaprenyl diphosphate = N-acetyl-beta-D-mannosaminyl-(1-&gt;4)-N-acetyl-alpha-D-glucosaminyl di-trans,octa-cis-undecaprenyl diphosphate + UDP + H(+)</text>
        <dbReference type="Rhea" id="RHEA:16053"/>
        <dbReference type="ChEBI" id="CHEBI:15378"/>
        <dbReference type="ChEBI" id="CHEBI:58223"/>
        <dbReference type="ChEBI" id="CHEBI:62959"/>
        <dbReference type="ChEBI" id="CHEBI:68623"/>
        <dbReference type="ChEBI" id="CHEBI:132210"/>
        <dbReference type="EC" id="2.4.1.187"/>
    </reaction>
</comment>
<evidence type="ECO:0000313" key="7">
    <source>
        <dbReference type="Proteomes" id="UP000030361"/>
    </source>
</evidence>
<dbReference type="eggNOG" id="COG1922">
    <property type="taxonomic scope" value="Bacteria"/>
</dbReference>
<keyword evidence="2 5" id="KW-0808">Transferase</keyword>
<dbReference type="AlphaFoldDB" id="A0A1S6QJG6"/>
<proteinExistence type="inferred from homology"/>
<dbReference type="Proteomes" id="UP000030361">
    <property type="component" value="Chromosome"/>
</dbReference>
<dbReference type="GO" id="GO:0071555">
    <property type="term" value="P:cell wall organization"/>
    <property type="evidence" value="ECO:0007669"/>
    <property type="project" value="UniProtKB-KW"/>
</dbReference>
<name>A0A1S6QJG6_9LACO</name>
<dbReference type="OrthoDB" id="9771846at2"/>
<comment type="function">
    <text evidence="5">Catalyzes the conversion of GlcNAc-PP-undecaprenol into ManNAc-GlcNAc-PP-undecaprenol, the first committed lipid intermediate in the de novo synthesis of teichoic acid.</text>
</comment>
<evidence type="ECO:0000256" key="2">
    <source>
        <dbReference type="ARBA" id="ARBA00022679"/>
    </source>
</evidence>
<dbReference type="GO" id="GO:0019350">
    <property type="term" value="P:teichoic acid biosynthetic process"/>
    <property type="evidence" value="ECO:0007669"/>
    <property type="project" value="UniProtKB-UniRule"/>
</dbReference>
<comment type="similarity">
    <text evidence="5">Belongs to the glycosyltransferase 26 family. TagA/TarA subfamily.</text>
</comment>
<gene>
    <name evidence="6" type="ORF">PL11_007405</name>
</gene>
<dbReference type="HAMAP" id="MF_02070">
    <property type="entry name" value="TagA_TarA"/>
    <property type="match status" value="1"/>
</dbReference>
<keyword evidence="7" id="KW-1185">Reference proteome</keyword>
<dbReference type="EC" id="2.4.1.187" evidence="5"/>